<dbReference type="OrthoDB" id="5310603at2"/>
<proteinExistence type="predicted"/>
<evidence type="ECO:0000313" key="1">
    <source>
        <dbReference type="EMBL" id="SME87707.1"/>
    </source>
</evidence>
<dbReference type="AlphaFoldDB" id="A0A1Y6B6U3"/>
<evidence type="ECO:0000313" key="2">
    <source>
        <dbReference type="Proteomes" id="UP000192907"/>
    </source>
</evidence>
<dbReference type="STRING" id="1513793.SAMN06296036_1012"/>
<dbReference type="RefSeq" id="WP_132314883.1">
    <property type="nucleotide sequence ID" value="NZ_FWZT01000001.1"/>
</dbReference>
<keyword evidence="2" id="KW-1185">Reference proteome</keyword>
<dbReference type="Proteomes" id="UP000192907">
    <property type="component" value="Unassembled WGS sequence"/>
</dbReference>
<sequence>MADESLKGGSSYLIDFLEHFSALMEYQLNHIRGTMEGTVDTVMEGVKNISSITEQKRKAAEDALEQAYFNPDAETQVLVDGLQKMIDDLFDEVKDKFEKGEDLSALTTADPEVLLQNRLKRFDSKFMRDMRNVKSLDDDLQNFLLGMIGALSSEDVIAQRLDHVIMALKVLQTGLNYVLIDYDNRCNIGELEKVTTDIKNYTFRQYTTEDEKNEFLTYFPDLKKSS</sequence>
<protein>
    <submittedName>
        <fullName evidence="1">Uncharacterized protein</fullName>
    </submittedName>
</protein>
<reference evidence="2" key="1">
    <citation type="submission" date="2017-04" db="EMBL/GenBank/DDBJ databases">
        <authorList>
            <person name="Varghese N."/>
            <person name="Submissions S."/>
        </authorList>
    </citation>
    <scope>NUCLEOTIDE SEQUENCE [LARGE SCALE GENOMIC DNA]</scope>
    <source>
        <strain evidence="2">RKEM611</strain>
    </source>
</reference>
<accession>A0A1Y6B6U3</accession>
<name>A0A1Y6B6U3_9BACT</name>
<gene>
    <name evidence="1" type="ORF">SAMN06296036_1012</name>
</gene>
<dbReference type="EMBL" id="FWZT01000001">
    <property type="protein sequence ID" value="SME87707.1"/>
    <property type="molecule type" value="Genomic_DNA"/>
</dbReference>
<organism evidence="1 2">
    <name type="scientific">Pseudobacteriovorax antillogorgiicola</name>
    <dbReference type="NCBI Taxonomy" id="1513793"/>
    <lineage>
        <taxon>Bacteria</taxon>
        <taxon>Pseudomonadati</taxon>
        <taxon>Bdellovibrionota</taxon>
        <taxon>Oligoflexia</taxon>
        <taxon>Oligoflexales</taxon>
        <taxon>Pseudobacteriovoracaceae</taxon>
        <taxon>Pseudobacteriovorax</taxon>
    </lineage>
</organism>